<comment type="caution">
    <text evidence="2">The sequence shown here is derived from an EMBL/GenBank/DDBJ whole genome shotgun (WGS) entry which is preliminary data.</text>
</comment>
<gene>
    <name evidence="2" type="ORF">HAX54_044738</name>
</gene>
<evidence type="ECO:0000313" key="2">
    <source>
        <dbReference type="EMBL" id="MCD7460908.1"/>
    </source>
</evidence>
<evidence type="ECO:0000256" key="1">
    <source>
        <dbReference type="SAM" id="MobiDB-lite"/>
    </source>
</evidence>
<dbReference type="Proteomes" id="UP000823775">
    <property type="component" value="Unassembled WGS sequence"/>
</dbReference>
<feature type="compositionally biased region" description="Low complexity" evidence="1">
    <location>
        <begin position="46"/>
        <end position="59"/>
    </location>
</feature>
<evidence type="ECO:0000313" key="3">
    <source>
        <dbReference type="Proteomes" id="UP000823775"/>
    </source>
</evidence>
<reference evidence="2 3" key="1">
    <citation type="journal article" date="2021" name="BMC Genomics">
        <title>Datura genome reveals duplications of psychoactive alkaloid biosynthetic genes and high mutation rate following tissue culture.</title>
        <authorList>
            <person name="Rajewski A."/>
            <person name="Carter-House D."/>
            <person name="Stajich J."/>
            <person name="Litt A."/>
        </authorList>
    </citation>
    <scope>NUCLEOTIDE SEQUENCE [LARGE SCALE GENOMIC DNA]</scope>
    <source>
        <strain evidence="2">AR-01</strain>
    </source>
</reference>
<keyword evidence="3" id="KW-1185">Reference proteome</keyword>
<accession>A0ABS8SQ52</accession>
<proteinExistence type="predicted"/>
<protein>
    <submittedName>
        <fullName evidence="2">Uncharacterized protein</fullName>
    </submittedName>
</protein>
<organism evidence="2 3">
    <name type="scientific">Datura stramonium</name>
    <name type="common">Jimsonweed</name>
    <name type="synonym">Common thornapple</name>
    <dbReference type="NCBI Taxonomy" id="4076"/>
    <lineage>
        <taxon>Eukaryota</taxon>
        <taxon>Viridiplantae</taxon>
        <taxon>Streptophyta</taxon>
        <taxon>Embryophyta</taxon>
        <taxon>Tracheophyta</taxon>
        <taxon>Spermatophyta</taxon>
        <taxon>Magnoliopsida</taxon>
        <taxon>eudicotyledons</taxon>
        <taxon>Gunneridae</taxon>
        <taxon>Pentapetalae</taxon>
        <taxon>asterids</taxon>
        <taxon>lamiids</taxon>
        <taxon>Solanales</taxon>
        <taxon>Solanaceae</taxon>
        <taxon>Solanoideae</taxon>
        <taxon>Datureae</taxon>
        <taxon>Datura</taxon>
    </lineage>
</organism>
<sequence length="78" mass="8583">MKILPLQICHHRLYLPLKIDKMSLKMGIPNYITSPEVKSDPKTLVQTSKSNSTKQSSGSVATPARSVVSKIVNLMFGV</sequence>
<dbReference type="EMBL" id="JACEIK010000686">
    <property type="protein sequence ID" value="MCD7460908.1"/>
    <property type="molecule type" value="Genomic_DNA"/>
</dbReference>
<name>A0ABS8SQ52_DATST</name>
<feature type="region of interest" description="Disordered" evidence="1">
    <location>
        <begin position="34"/>
        <end position="63"/>
    </location>
</feature>